<evidence type="ECO:0000313" key="6">
    <source>
        <dbReference type="EMBL" id="KAK4325548.1"/>
    </source>
</evidence>
<keyword evidence="2" id="KW-0479">Metal-binding</keyword>
<protein>
    <recommendedName>
        <fullName evidence="8">Cytochrome P450</fullName>
    </recommendedName>
</protein>
<keyword evidence="3" id="KW-0408">Iron</keyword>
<reference evidence="6" key="1">
    <citation type="submission" date="2023-11" db="EMBL/GenBank/DDBJ databases">
        <title>Genome assemblies of two species of porcelain crab, Petrolisthes cinctipes and Petrolisthes manimaculis (Anomura: Porcellanidae).</title>
        <authorList>
            <person name="Angst P."/>
        </authorList>
    </citation>
    <scope>NUCLEOTIDE SEQUENCE</scope>
    <source>
        <strain evidence="6">PB745_02</strain>
        <tissue evidence="6">Gill</tissue>
    </source>
</reference>
<dbReference type="GO" id="GO:0005506">
    <property type="term" value="F:iron ion binding"/>
    <property type="evidence" value="ECO:0007669"/>
    <property type="project" value="InterPro"/>
</dbReference>
<evidence type="ECO:0000256" key="4">
    <source>
        <dbReference type="ARBA" id="ARBA00023033"/>
    </source>
</evidence>
<gene>
    <name evidence="6" type="ORF">Pmani_003895</name>
</gene>
<accession>A0AAE1UI07</accession>
<evidence type="ECO:0000256" key="3">
    <source>
        <dbReference type="ARBA" id="ARBA00023004"/>
    </source>
</evidence>
<keyword evidence="4" id="KW-0503">Monooxygenase</keyword>
<dbReference type="GO" id="GO:0004497">
    <property type="term" value="F:monooxygenase activity"/>
    <property type="evidence" value="ECO:0007669"/>
    <property type="project" value="UniProtKB-KW"/>
</dbReference>
<dbReference type="AlphaFoldDB" id="A0AAE1UI07"/>
<keyword evidence="4" id="KW-0560">Oxidoreductase</keyword>
<dbReference type="PANTHER" id="PTHR24300">
    <property type="entry name" value="CYTOCHROME P450 508A4-RELATED"/>
    <property type="match status" value="1"/>
</dbReference>
<dbReference type="Pfam" id="PF00067">
    <property type="entry name" value="p450"/>
    <property type="match status" value="1"/>
</dbReference>
<name>A0AAE1UI07_9EUCA</name>
<dbReference type="GO" id="GO:0016705">
    <property type="term" value="F:oxidoreductase activity, acting on paired donors, with incorporation or reduction of molecular oxygen"/>
    <property type="evidence" value="ECO:0007669"/>
    <property type="project" value="InterPro"/>
</dbReference>
<comment type="caution">
    <text evidence="6">The sequence shown here is derived from an EMBL/GenBank/DDBJ whole genome shotgun (WGS) entry which is preliminary data.</text>
</comment>
<dbReference type="InterPro" id="IPR036396">
    <property type="entry name" value="Cyt_P450_sf"/>
</dbReference>
<keyword evidence="7" id="KW-1185">Reference proteome</keyword>
<evidence type="ECO:0008006" key="8">
    <source>
        <dbReference type="Google" id="ProtNLM"/>
    </source>
</evidence>
<dbReference type="EMBL" id="JAWZYT010000276">
    <property type="protein sequence ID" value="KAK4325548.1"/>
    <property type="molecule type" value="Genomic_DNA"/>
</dbReference>
<feature type="compositionally biased region" description="Basic and acidic residues" evidence="5">
    <location>
        <begin position="86"/>
        <end position="96"/>
    </location>
</feature>
<feature type="region of interest" description="Disordered" evidence="5">
    <location>
        <begin position="76"/>
        <end position="96"/>
    </location>
</feature>
<dbReference type="GO" id="GO:0020037">
    <property type="term" value="F:heme binding"/>
    <property type="evidence" value="ECO:0007669"/>
    <property type="project" value="InterPro"/>
</dbReference>
<evidence type="ECO:0000313" key="7">
    <source>
        <dbReference type="Proteomes" id="UP001292094"/>
    </source>
</evidence>
<dbReference type="InterPro" id="IPR001128">
    <property type="entry name" value="Cyt_P450"/>
</dbReference>
<dbReference type="SUPFAM" id="SSF48264">
    <property type="entry name" value="Cytochrome P450"/>
    <property type="match status" value="1"/>
</dbReference>
<comment type="similarity">
    <text evidence="1">Belongs to the cytochrome P450 family.</text>
</comment>
<dbReference type="Proteomes" id="UP001292094">
    <property type="component" value="Unassembled WGS sequence"/>
</dbReference>
<dbReference type="Gene3D" id="1.10.630.10">
    <property type="entry name" value="Cytochrome P450"/>
    <property type="match status" value="1"/>
</dbReference>
<proteinExistence type="inferred from homology"/>
<evidence type="ECO:0000256" key="1">
    <source>
        <dbReference type="ARBA" id="ARBA00010617"/>
    </source>
</evidence>
<sequence length="96" mass="11017">MLGGYVIPKGAILNSSNIIIHHSSRYWDEPHLFKPERWLDNNGKFNTKKEGFMPFSIAPQIHILCDVMGTFGYDVDSSHSPSSAQLRDKTKFDRFM</sequence>
<dbReference type="InterPro" id="IPR050182">
    <property type="entry name" value="Cytochrome_P450_fam2"/>
</dbReference>
<organism evidence="6 7">
    <name type="scientific">Petrolisthes manimaculis</name>
    <dbReference type="NCBI Taxonomy" id="1843537"/>
    <lineage>
        <taxon>Eukaryota</taxon>
        <taxon>Metazoa</taxon>
        <taxon>Ecdysozoa</taxon>
        <taxon>Arthropoda</taxon>
        <taxon>Crustacea</taxon>
        <taxon>Multicrustacea</taxon>
        <taxon>Malacostraca</taxon>
        <taxon>Eumalacostraca</taxon>
        <taxon>Eucarida</taxon>
        <taxon>Decapoda</taxon>
        <taxon>Pleocyemata</taxon>
        <taxon>Anomura</taxon>
        <taxon>Galatheoidea</taxon>
        <taxon>Porcellanidae</taxon>
        <taxon>Petrolisthes</taxon>
    </lineage>
</organism>
<evidence type="ECO:0000256" key="2">
    <source>
        <dbReference type="ARBA" id="ARBA00022723"/>
    </source>
</evidence>
<evidence type="ECO:0000256" key="5">
    <source>
        <dbReference type="SAM" id="MobiDB-lite"/>
    </source>
</evidence>